<evidence type="ECO:0000259" key="8">
    <source>
        <dbReference type="PROSITE" id="PS50850"/>
    </source>
</evidence>
<feature type="transmembrane region" description="Helical" evidence="7">
    <location>
        <begin position="312"/>
        <end position="334"/>
    </location>
</feature>
<dbReference type="AlphaFoldDB" id="A0A0J6F1R0"/>
<keyword evidence="3 7" id="KW-0812">Transmembrane</keyword>
<keyword evidence="5 7" id="KW-0472">Membrane</keyword>
<protein>
    <submittedName>
        <fullName evidence="9">Benomyl/methotrexate resistance protein</fullName>
    </submittedName>
</protein>
<dbReference type="OrthoDB" id="5296287at2759"/>
<evidence type="ECO:0000256" key="1">
    <source>
        <dbReference type="ARBA" id="ARBA00004141"/>
    </source>
</evidence>
<dbReference type="GO" id="GO:0022857">
    <property type="term" value="F:transmembrane transporter activity"/>
    <property type="evidence" value="ECO:0007669"/>
    <property type="project" value="InterPro"/>
</dbReference>
<evidence type="ECO:0000313" key="10">
    <source>
        <dbReference type="Proteomes" id="UP000054567"/>
    </source>
</evidence>
<evidence type="ECO:0000256" key="7">
    <source>
        <dbReference type="SAM" id="Phobius"/>
    </source>
</evidence>
<dbReference type="Pfam" id="PF07690">
    <property type="entry name" value="MFS_1"/>
    <property type="match status" value="1"/>
</dbReference>
<reference evidence="9 10" key="1">
    <citation type="submission" date="2007-06" db="EMBL/GenBank/DDBJ databases">
        <title>The Genome Sequence of Coccidioides posadasii RMSCC_3488.</title>
        <authorList>
            <consortium name="Coccidioides Genome Resources Consortium"/>
            <consortium name="The Broad Institute Genome Sequencing Platform"/>
            <person name="Henn M.R."/>
            <person name="Sykes S."/>
            <person name="Young S."/>
            <person name="Jaffe D."/>
            <person name="Berlin A."/>
            <person name="Alvarez P."/>
            <person name="Butler J."/>
            <person name="Gnerre S."/>
            <person name="Grabherr M."/>
            <person name="Mauceli E."/>
            <person name="Brockman W."/>
            <person name="Kodira C."/>
            <person name="Alvarado L."/>
            <person name="Zeng Q."/>
            <person name="Crawford M."/>
            <person name="Antoine C."/>
            <person name="Devon K."/>
            <person name="Galgiani J."/>
            <person name="Orsborn K."/>
            <person name="Lewis M.L."/>
            <person name="Nusbaum C."/>
            <person name="Galagan J."/>
            <person name="Birren B."/>
        </authorList>
    </citation>
    <scope>NUCLEOTIDE SEQUENCE [LARGE SCALE GENOMIC DNA]</scope>
    <source>
        <strain evidence="9 10">RMSCC 3488</strain>
    </source>
</reference>
<comment type="similarity">
    <text evidence="2">Belongs to the major facilitator superfamily.</text>
</comment>
<feature type="transmembrane region" description="Helical" evidence="7">
    <location>
        <begin position="396"/>
        <end position="415"/>
    </location>
</feature>
<reference evidence="10" key="2">
    <citation type="journal article" date="2009" name="Genome Res.">
        <title>Comparative genomic analyses of the human fungal pathogens Coccidioides and their relatives.</title>
        <authorList>
            <person name="Sharpton T.J."/>
            <person name="Stajich J.E."/>
            <person name="Rounsley S.D."/>
            <person name="Gardner M.J."/>
            <person name="Wortman J.R."/>
            <person name="Jordar V.S."/>
            <person name="Maiti R."/>
            <person name="Kodira C.D."/>
            <person name="Neafsey D.E."/>
            <person name="Zeng Q."/>
            <person name="Hung C.-Y."/>
            <person name="McMahan C."/>
            <person name="Muszewska A."/>
            <person name="Grynberg M."/>
            <person name="Mandel M.A."/>
            <person name="Kellner E.M."/>
            <person name="Barker B.M."/>
            <person name="Galgiani J.N."/>
            <person name="Orbach M.J."/>
            <person name="Kirkland T.N."/>
            <person name="Cole G.T."/>
            <person name="Henn M.R."/>
            <person name="Birren B.W."/>
            <person name="Taylor J.W."/>
        </authorList>
    </citation>
    <scope>NUCLEOTIDE SEQUENCE [LARGE SCALE GENOMIC DNA]</scope>
    <source>
        <strain evidence="10">RMSCC 3488</strain>
    </source>
</reference>
<dbReference type="Gene3D" id="1.20.1250.20">
    <property type="entry name" value="MFS general substrate transporter like domains"/>
    <property type="match status" value="1"/>
</dbReference>
<dbReference type="SUPFAM" id="SSF103473">
    <property type="entry name" value="MFS general substrate transporter"/>
    <property type="match status" value="1"/>
</dbReference>
<keyword evidence="4 7" id="KW-1133">Transmembrane helix</keyword>
<evidence type="ECO:0000256" key="3">
    <source>
        <dbReference type="ARBA" id="ARBA00022692"/>
    </source>
</evidence>
<gene>
    <name evidence="9" type="ORF">CPAG_03149</name>
</gene>
<dbReference type="InterPro" id="IPR036259">
    <property type="entry name" value="MFS_trans_sf"/>
</dbReference>
<feature type="domain" description="Major facilitator superfamily (MFS) profile" evidence="8">
    <location>
        <begin position="87"/>
        <end position="515"/>
    </location>
</feature>
<dbReference type="InterPro" id="IPR020846">
    <property type="entry name" value="MFS_dom"/>
</dbReference>
<organism evidence="9 10">
    <name type="scientific">Coccidioides posadasii RMSCC 3488</name>
    <dbReference type="NCBI Taxonomy" id="454284"/>
    <lineage>
        <taxon>Eukaryota</taxon>
        <taxon>Fungi</taxon>
        <taxon>Dikarya</taxon>
        <taxon>Ascomycota</taxon>
        <taxon>Pezizomycotina</taxon>
        <taxon>Eurotiomycetes</taxon>
        <taxon>Eurotiomycetidae</taxon>
        <taxon>Onygenales</taxon>
        <taxon>Onygenaceae</taxon>
        <taxon>Coccidioides</taxon>
    </lineage>
</organism>
<comment type="subcellular location">
    <subcellularLocation>
        <location evidence="1">Membrane</location>
        <topology evidence="1">Multi-pass membrane protein</topology>
    </subcellularLocation>
</comment>
<feature type="transmembrane region" description="Helical" evidence="7">
    <location>
        <begin position="488"/>
        <end position="511"/>
    </location>
</feature>
<evidence type="ECO:0000256" key="4">
    <source>
        <dbReference type="ARBA" id="ARBA00022989"/>
    </source>
</evidence>
<dbReference type="GO" id="GO:0016020">
    <property type="term" value="C:membrane"/>
    <property type="evidence" value="ECO:0007669"/>
    <property type="project" value="UniProtKB-SubCell"/>
</dbReference>
<dbReference type="VEuPathDB" id="FungiDB:CPAG_03149"/>
<feature type="transmembrane region" description="Helical" evidence="7">
    <location>
        <begin position="123"/>
        <end position="142"/>
    </location>
</feature>
<dbReference type="Proteomes" id="UP000054567">
    <property type="component" value="Unassembled WGS sequence"/>
</dbReference>
<feature type="transmembrane region" description="Helical" evidence="7">
    <location>
        <begin position="464"/>
        <end position="482"/>
    </location>
</feature>
<dbReference type="PROSITE" id="PS50850">
    <property type="entry name" value="MFS"/>
    <property type="match status" value="1"/>
</dbReference>
<sequence>MADSRASTMVEAGGTDQQPKSSSRSPSVHRGEKSSDNTVDLELAISDVGDKDVKVPEESRDPNIVDWDGPDDPQNPLNWTIKKKVMIVSSIAIITFITPLGSSMFAPGVADVMREFQSHSPELASFVVSVYLLGYAFGPLILAPMSELYGRSPVYHVCNVFFVVFNVACAVANSLDSLIVFRFFAGVAGSAPLTIGAGSMADMIRQEKRGAAMAAWALGPLLGPVIGPIAGGYLTEAKGWRWTFWVLAIVSGAITINTFIFMRESYHPILLARKTKRLIKETGNQNLRSALDRGIEPKQLILQSIIRPTKMLFCSPIVFLLSLYVAVVYGYLYLLFTTISSVFHDQYNFSQGNVGLAFLGIGIGSVGGLGFISIVSDRLLKKLSAKSGEMKPEYRLPPLIPGGLFIPVGLFWYGWTAEYGVHYIVPIIGTFFVGVGMIVTMMATSTYLVDAYTIHAASAMAANTLLRSVIGAVLPLGGLRMYETLGLGWGNSLLAFIALALVPLPVIFFRYGERIRTSKRFQMTF</sequence>
<evidence type="ECO:0000313" key="9">
    <source>
        <dbReference type="EMBL" id="KMM66811.1"/>
    </source>
</evidence>
<feature type="compositionally biased region" description="Basic and acidic residues" evidence="6">
    <location>
        <begin position="48"/>
        <end position="63"/>
    </location>
</feature>
<feature type="transmembrane region" description="Helical" evidence="7">
    <location>
        <begin position="242"/>
        <end position="262"/>
    </location>
</feature>
<feature type="transmembrane region" description="Helical" evidence="7">
    <location>
        <begin position="421"/>
        <end position="443"/>
    </location>
</feature>
<feature type="region of interest" description="Disordered" evidence="6">
    <location>
        <begin position="1"/>
        <end position="71"/>
    </location>
</feature>
<dbReference type="PANTHER" id="PTHR23502:SF68">
    <property type="entry name" value="MULTIDRUG TRANSPORTER, PUTATIVE (AFU_ORTHOLOGUE AFUA_3G01120)-RELATED"/>
    <property type="match status" value="1"/>
</dbReference>
<feature type="transmembrane region" description="Helical" evidence="7">
    <location>
        <begin position="179"/>
        <end position="198"/>
    </location>
</feature>
<reference evidence="10" key="3">
    <citation type="journal article" date="2010" name="Genome Res.">
        <title>Population genomic sequencing of Coccidioides fungi reveals recent hybridization and transposon control.</title>
        <authorList>
            <person name="Neafsey D.E."/>
            <person name="Barker B.M."/>
            <person name="Sharpton T.J."/>
            <person name="Stajich J.E."/>
            <person name="Park D.J."/>
            <person name="Whiston E."/>
            <person name="Hung C.-Y."/>
            <person name="McMahan C."/>
            <person name="White J."/>
            <person name="Sykes S."/>
            <person name="Heiman D."/>
            <person name="Young S."/>
            <person name="Zeng Q."/>
            <person name="Abouelleil A."/>
            <person name="Aftuck L."/>
            <person name="Bessette D."/>
            <person name="Brown A."/>
            <person name="FitzGerald M."/>
            <person name="Lui A."/>
            <person name="Macdonald J.P."/>
            <person name="Priest M."/>
            <person name="Orbach M.J."/>
            <person name="Galgiani J.N."/>
            <person name="Kirkland T.N."/>
            <person name="Cole G.T."/>
            <person name="Birren B.W."/>
            <person name="Henn M.R."/>
            <person name="Taylor J.W."/>
            <person name="Rounsley S.D."/>
        </authorList>
    </citation>
    <scope>NUCLEOTIDE SEQUENCE [LARGE SCALE GENOMIC DNA]</scope>
    <source>
        <strain evidence="10">RMSCC 3488</strain>
    </source>
</reference>
<proteinExistence type="inferred from homology"/>
<name>A0A0J6F1R0_COCPO</name>
<accession>A0A0J6F1R0</accession>
<evidence type="ECO:0000256" key="5">
    <source>
        <dbReference type="ARBA" id="ARBA00023136"/>
    </source>
</evidence>
<dbReference type="FunFam" id="1.20.1250.20:FF:000011">
    <property type="entry name" value="MFS multidrug transporter, putative"/>
    <property type="match status" value="1"/>
</dbReference>
<feature type="compositionally biased region" description="Polar residues" evidence="6">
    <location>
        <begin position="15"/>
        <end position="26"/>
    </location>
</feature>
<evidence type="ECO:0000256" key="2">
    <source>
        <dbReference type="ARBA" id="ARBA00008335"/>
    </source>
</evidence>
<feature type="transmembrane region" description="Helical" evidence="7">
    <location>
        <begin position="210"/>
        <end position="230"/>
    </location>
</feature>
<dbReference type="PANTHER" id="PTHR23502">
    <property type="entry name" value="MAJOR FACILITATOR SUPERFAMILY"/>
    <property type="match status" value="1"/>
</dbReference>
<evidence type="ECO:0000256" key="6">
    <source>
        <dbReference type="SAM" id="MobiDB-lite"/>
    </source>
</evidence>
<dbReference type="EMBL" id="DS268110">
    <property type="protein sequence ID" value="KMM66811.1"/>
    <property type="molecule type" value="Genomic_DNA"/>
</dbReference>
<feature type="transmembrane region" description="Helical" evidence="7">
    <location>
        <begin position="354"/>
        <end position="375"/>
    </location>
</feature>
<dbReference type="InterPro" id="IPR011701">
    <property type="entry name" value="MFS"/>
</dbReference>
<dbReference type="CDD" id="cd17323">
    <property type="entry name" value="MFS_Tpo1_MDR_like"/>
    <property type="match status" value="1"/>
</dbReference>
<feature type="transmembrane region" description="Helical" evidence="7">
    <location>
        <begin position="85"/>
        <end position="103"/>
    </location>
</feature>
<feature type="transmembrane region" description="Helical" evidence="7">
    <location>
        <begin position="154"/>
        <end position="173"/>
    </location>
</feature>